<dbReference type="OrthoDB" id="93059at2759"/>
<dbReference type="Proteomes" id="UP000332933">
    <property type="component" value="Unassembled WGS sequence"/>
</dbReference>
<sequence length="279" mass="29952">MSANRVVTKETEWLHDAAAEGNTDRVKELLAEKNADVNFHHRASYGSTPLIAAIIGGHVETAEALLEGGADVSALKTPDANSPLHEACFRKNPDMVRLLLRFKDQHADDLLHTKDKKAPNWNMIDAKNQFGNAPLHAAAMAGSVATVQVMLDNGASVESINNQHSTPLHHACYCVSDNTDVVEALIHAKSDVNALDKNGSTPLSVAARKNQVGAIRLLLKAGADPAIKDNVHRTPYTSAVLRGHAAAAEQLKGLAPEEEPDSPRSRRTSTASDTTVDQY</sequence>
<dbReference type="InterPro" id="IPR002110">
    <property type="entry name" value="Ankyrin_rpt"/>
</dbReference>
<dbReference type="SMART" id="SM00248">
    <property type="entry name" value="ANK"/>
    <property type="match status" value="6"/>
</dbReference>
<proteinExistence type="predicted"/>
<evidence type="ECO:0000256" key="2">
    <source>
        <dbReference type="ARBA" id="ARBA00023043"/>
    </source>
</evidence>
<dbReference type="Pfam" id="PF00023">
    <property type="entry name" value="Ank"/>
    <property type="match status" value="1"/>
</dbReference>
<dbReference type="PANTHER" id="PTHR24201">
    <property type="entry name" value="ANK_REP_REGION DOMAIN-CONTAINING PROTEIN"/>
    <property type="match status" value="1"/>
</dbReference>
<dbReference type="Pfam" id="PF12796">
    <property type="entry name" value="Ank_2"/>
    <property type="match status" value="2"/>
</dbReference>
<feature type="repeat" description="ANK" evidence="3">
    <location>
        <begin position="163"/>
        <end position="197"/>
    </location>
</feature>
<evidence type="ECO:0000313" key="7">
    <source>
        <dbReference type="Proteomes" id="UP000332933"/>
    </source>
</evidence>
<reference evidence="6 7" key="1">
    <citation type="submission" date="2019-03" db="EMBL/GenBank/DDBJ databases">
        <authorList>
            <person name="Gaulin E."/>
            <person name="Dumas B."/>
        </authorList>
    </citation>
    <scope>NUCLEOTIDE SEQUENCE [LARGE SCALE GENOMIC DNA]</scope>
    <source>
        <strain evidence="6">CBS 568.67</strain>
    </source>
</reference>
<dbReference type="EMBL" id="CAADRA010005391">
    <property type="protein sequence ID" value="VFT89329.1"/>
    <property type="molecule type" value="Genomic_DNA"/>
</dbReference>
<feature type="compositionally biased region" description="Low complexity" evidence="4">
    <location>
        <begin position="268"/>
        <end position="279"/>
    </location>
</feature>
<dbReference type="PROSITE" id="PS50297">
    <property type="entry name" value="ANK_REP_REGION"/>
    <property type="match status" value="3"/>
</dbReference>
<evidence type="ECO:0000313" key="6">
    <source>
        <dbReference type="EMBL" id="VFT89329.1"/>
    </source>
</evidence>
<protein>
    <submittedName>
        <fullName evidence="6">Aste57867_12478 protein</fullName>
    </submittedName>
</protein>
<feature type="repeat" description="ANK" evidence="3">
    <location>
        <begin position="130"/>
        <end position="162"/>
    </location>
</feature>
<accession>A0A485KVQ7</accession>
<evidence type="ECO:0000256" key="4">
    <source>
        <dbReference type="SAM" id="MobiDB-lite"/>
    </source>
</evidence>
<name>A0A485KVQ7_9STRA</name>
<evidence type="ECO:0000313" key="5">
    <source>
        <dbReference type="EMBL" id="KAF0696816.1"/>
    </source>
</evidence>
<evidence type="ECO:0000256" key="1">
    <source>
        <dbReference type="ARBA" id="ARBA00022737"/>
    </source>
</evidence>
<keyword evidence="1" id="KW-0677">Repeat</keyword>
<reference evidence="5" key="2">
    <citation type="submission" date="2019-06" db="EMBL/GenBank/DDBJ databases">
        <title>Genomics analysis of Aphanomyces spp. identifies a new class of oomycete effector associated with host adaptation.</title>
        <authorList>
            <person name="Gaulin E."/>
        </authorList>
    </citation>
    <scope>NUCLEOTIDE SEQUENCE</scope>
    <source>
        <strain evidence="5">CBS 578.67</strain>
    </source>
</reference>
<dbReference type="SUPFAM" id="SSF48403">
    <property type="entry name" value="Ankyrin repeat"/>
    <property type="match status" value="1"/>
</dbReference>
<dbReference type="PANTHER" id="PTHR24201:SF16">
    <property type="entry name" value="ANKYRIN-1-LIKE-RELATED"/>
    <property type="match status" value="1"/>
</dbReference>
<evidence type="ECO:0000256" key="3">
    <source>
        <dbReference type="PROSITE-ProRule" id="PRU00023"/>
    </source>
</evidence>
<gene>
    <name evidence="6" type="primary">Aste57867_12478</name>
    <name evidence="5" type="ORF">As57867_012432</name>
    <name evidence="6" type="ORF">ASTE57867_12478</name>
</gene>
<keyword evidence="7" id="KW-1185">Reference proteome</keyword>
<dbReference type="PROSITE" id="PS50088">
    <property type="entry name" value="ANK_REPEAT"/>
    <property type="match status" value="4"/>
</dbReference>
<keyword evidence="2 3" id="KW-0040">ANK repeat</keyword>
<feature type="repeat" description="ANK" evidence="3">
    <location>
        <begin position="45"/>
        <end position="77"/>
    </location>
</feature>
<dbReference type="Gene3D" id="1.25.40.20">
    <property type="entry name" value="Ankyrin repeat-containing domain"/>
    <property type="match status" value="3"/>
</dbReference>
<dbReference type="EMBL" id="VJMH01005370">
    <property type="protein sequence ID" value="KAF0696816.1"/>
    <property type="molecule type" value="Genomic_DNA"/>
</dbReference>
<feature type="region of interest" description="Disordered" evidence="4">
    <location>
        <begin position="247"/>
        <end position="279"/>
    </location>
</feature>
<feature type="repeat" description="ANK" evidence="3">
    <location>
        <begin position="198"/>
        <end position="230"/>
    </location>
</feature>
<organism evidence="6 7">
    <name type="scientific">Aphanomyces stellatus</name>
    <dbReference type="NCBI Taxonomy" id="120398"/>
    <lineage>
        <taxon>Eukaryota</taxon>
        <taxon>Sar</taxon>
        <taxon>Stramenopiles</taxon>
        <taxon>Oomycota</taxon>
        <taxon>Saprolegniomycetes</taxon>
        <taxon>Saprolegniales</taxon>
        <taxon>Verrucalvaceae</taxon>
        <taxon>Aphanomyces</taxon>
    </lineage>
</organism>
<dbReference type="InterPro" id="IPR036770">
    <property type="entry name" value="Ankyrin_rpt-contain_sf"/>
</dbReference>
<dbReference type="GO" id="GO:0005634">
    <property type="term" value="C:nucleus"/>
    <property type="evidence" value="ECO:0007669"/>
    <property type="project" value="TreeGrafter"/>
</dbReference>
<dbReference type="AlphaFoldDB" id="A0A485KVQ7"/>
<dbReference type="InterPro" id="IPR050776">
    <property type="entry name" value="Ank_Repeat/CDKN_Inhibitor"/>
</dbReference>